<comment type="subunit">
    <text evidence="8">Forms a cyclic heterotetrameric complex composed of two molecules of XerC and two molecules of XerD.</text>
</comment>
<keyword evidence="3" id="KW-0963">Cytoplasm</keyword>
<evidence type="ECO:0000256" key="5">
    <source>
        <dbReference type="ARBA" id="ARBA00023125"/>
    </source>
</evidence>
<dbReference type="GO" id="GO:0003677">
    <property type="term" value="F:DNA binding"/>
    <property type="evidence" value="ECO:0007669"/>
    <property type="project" value="UniProtKB-UniRule"/>
</dbReference>
<comment type="caution">
    <text evidence="12">The sequence shown here is derived from an EMBL/GenBank/DDBJ whole genome shotgun (WGS) entry which is preliminary data.</text>
</comment>
<evidence type="ECO:0000256" key="3">
    <source>
        <dbReference type="ARBA" id="ARBA00022490"/>
    </source>
</evidence>
<evidence type="ECO:0000256" key="8">
    <source>
        <dbReference type="ARBA" id="ARBA00038613"/>
    </source>
</evidence>
<dbReference type="InterPro" id="IPR004107">
    <property type="entry name" value="Integrase_SAM-like_N"/>
</dbReference>
<evidence type="ECO:0000313" key="12">
    <source>
        <dbReference type="EMBL" id="GAC12656.1"/>
    </source>
</evidence>
<comment type="subcellular location">
    <subcellularLocation>
        <location evidence="1">Cytoplasm</location>
    </subcellularLocation>
</comment>
<dbReference type="EMBL" id="BAEN01000002">
    <property type="protein sequence ID" value="GAC12656.1"/>
    <property type="molecule type" value="Genomic_DNA"/>
</dbReference>
<evidence type="ECO:0000256" key="4">
    <source>
        <dbReference type="ARBA" id="ARBA00022908"/>
    </source>
</evidence>
<dbReference type="InterPro" id="IPR044068">
    <property type="entry name" value="CB"/>
</dbReference>
<evidence type="ECO:0000256" key="2">
    <source>
        <dbReference type="ARBA" id="ARBA00008857"/>
    </source>
</evidence>
<dbReference type="NCBIfam" id="TIGR02249">
    <property type="entry name" value="integrase_gron"/>
    <property type="match status" value="1"/>
</dbReference>
<sequence length="321" mass="37047">MKSPFLVMLKDEMYKRHYAKRTIETYLTWISSFIIFHKKRHPAQLHNMEVELFLSHLVLELDVAVSTQKIALNALTFLYAEILDNPLSLKLKYVRSTRQQKLPVVLTQPEIRSLLNCINANYKLPASLLYGSGLRLMECIRLRVQDIDFDYKSIRIWNSKGGKHRIVTLADSLISDLHKQIIMAEHYLAADIVNPDFSGVWMPNRLRVKYKSASRDLGWQYLFPSSRLSIDPETKKMRRHHIDETGLQKAIRIASKKASIPKKVTPHTLRHTFATHLLQSGADIRTVQDQLGHADLRTTQIYTHILQRGGNSVISPLSNLF</sequence>
<dbReference type="InterPro" id="IPR011946">
    <property type="entry name" value="Integrase_integron-type"/>
</dbReference>
<dbReference type="InterPro" id="IPR010998">
    <property type="entry name" value="Integrase_recombinase_N"/>
</dbReference>
<feature type="domain" description="Core-binding (CB)" evidence="11">
    <location>
        <begin position="1"/>
        <end position="83"/>
    </location>
</feature>
<evidence type="ECO:0000259" key="11">
    <source>
        <dbReference type="PROSITE" id="PS51900"/>
    </source>
</evidence>
<dbReference type="Gene3D" id="1.10.443.10">
    <property type="entry name" value="Intergrase catalytic core"/>
    <property type="match status" value="1"/>
</dbReference>
<dbReference type="InterPro" id="IPR011010">
    <property type="entry name" value="DNA_brk_join_enz"/>
</dbReference>
<dbReference type="PROSITE" id="PS51898">
    <property type="entry name" value="TYR_RECOMBINASE"/>
    <property type="match status" value="1"/>
</dbReference>
<name>K6XLV0_9ALTE</name>
<dbReference type="STRING" id="1127673.GLIP_0001"/>
<dbReference type="InterPro" id="IPR050090">
    <property type="entry name" value="Tyrosine_recombinase_XerCD"/>
</dbReference>
<proteinExistence type="inferred from homology"/>
<dbReference type="eggNOG" id="COG4974">
    <property type="taxonomic scope" value="Bacteria"/>
</dbReference>
<keyword evidence="6" id="KW-0233">DNA recombination</keyword>
<gene>
    <name evidence="12" type="primary">xerD</name>
    <name evidence="12" type="ORF">GLIP_0001</name>
</gene>
<evidence type="ECO:0000256" key="7">
    <source>
        <dbReference type="ARBA" id="ARBA00037721"/>
    </source>
</evidence>
<feature type="domain" description="Tyr recombinase" evidence="10">
    <location>
        <begin position="101"/>
        <end position="315"/>
    </location>
</feature>
<comment type="function">
    <text evidence="7">Site-specific tyrosine recombinase, which acts by catalyzing the cutting and rejoining of the recombining DNA molecules. The XerC-XerD complex is essential to convert dimers of the bacterial chromosome into monomers to permit their segregation at cell division. It also contributes to the segregational stability of plasmids.</text>
</comment>
<evidence type="ECO:0000256" key="6">
    <source>
        <dbReference type="ARBA" id="ARBA00023172"/>
    </source>
</evidence>
<keyword evidence="5 9" id="KW-0238">DNA-binding</keyword>
<evidence type="ECO:0000259" key="10">
    <source>
        <dbReference type="PROSITE" id="PS51898"/>
    </source>
</evidence>
<dbReference type="Proteomes" id="UP000006334">
    <property type="component" value="Unassembled WGS sequence"/>
</dbReference>
<dbReference type="GO" id="GO:0005737">
    <property type="term" value="C:cytoplasm"/>
    <property type="evidence" value="ECO:0007669"/>
    <property type="project" value="UniProtKB-SubCell"/>
</dbReference>
<dbReference type="OrthoDB" id="9801717at2"/>
<keyword evidence="13" id="KW-1185">Reference proteome</keyword>
<organism evidence="12 13">
    <name type="scientific">Aliiglaciecola lipolytica E3</name>
    <dbReference type="NCBI Taxonomy" id="1127673"/>
    <lineage>
        <taxon>Bacteria</taxon>
        <taxon>Pseudomonadati</taxon>
        <taxon>Pseudomonadota</taxon>
        <taxon>Gammaproteobacteria</taxon>
        <taxon>Alteromonadales</taxon>
        <taxon>Alteromonadaceae</taxon>
        <taxon>Aliiglaciecola</taxon>
    </lineage>
</organism>
<dbReference type="SUPFAM" id="SSF56349">
    <property type="entry name" value="DNA breaking-rejoining enzymes"/>
    <property type="match status" value="1"/>
</dbReference>
<dbReference type="RefSeq" id="WP_008842476.1">
    <property type="nucleotide sequence ID" value="NZ_BAEN01000002.1"/>
</dbReference>
<dbReference type="Gene3D" id="1.10.150.130">
    <property type="match status" value="1"/>
</dbReference>
<dbReference type="Pfam" id="PF13495">
    <property type="entry name" value="Phage_int_SAM_4"/>
    <property type="match status" value="1"/>
</dbReference>
<comment type="similarity">
    <text evidence="2">Belongs to the 'phage' integrase family.</text>
</comment>
<protein>
    <submittedName>
        <fullName evidence="12">Tyrosine recombinase xerD</fullName>
    </submittedName>
</protein>
<dbReference type="GO" id="GO:0006310">
    <property type="term" value="P:DNA recombination"/>
    <property type="evidence" value="ECO:0007669"/>
    <property type="project" value="UniProtKB-KW"/>
</dbReference>
<reference evidence="12 13" key="1">
    <citation type="journal article" date="2017" name="Antonie Van Leeuwenhoek">
        <title>Rhizobium rhizosphaerae sp. nov., a novel species isolated from rice rhizosphere.</title>
        <authorList>
            <person name="Zhao J.J."/>
            <person name="Zhang J."/>
            <person name="Zhang R.J."/>
            <person name="Zhang C.W."/>
            <person name="Yin H.Q."/>
            <person name="Zhang X.X."/>
        </authorList>
    </citation>
    <scope>NUCLEOTIDE SEQUENCE [LARGE SCALE GENOMIC DNA]</scope>
    <source>
        <strain evidence="12 13">E3</strain>
    </source>
</reference>
<dbReference type="PANTHER" id="PTHR30349:SF64">
    <property type="entry name" value="PROPHAGE INTEGRASE INTD-RELATED"/>
    <property type="match status" value="1"/>
</dbReference>
<dbReference type="InterPro" id="IPR002104">
    <property type="entry name" value="Integrase_catalytic"/>
</dbReference>
<dbReference type="InterPro" id="IPR013762">
    <property type="entry name" value="Integrase-like_cat_sf"/>
</dbReference>
<accession>K6XLV0</accession>
<dbReference type="FunFam" id="1.10.443.10:FF:000007">
    <property type="entry name" value="Tyrosine recombinase XerC"/>
    <property type="match status" value="1"/>
</dbReference>
<dbReference type="PANTHER" id="PTHR30349">
    <property type="entry name" value="PHAGE INTEGRASE-RELATED"/>
    <property type="match status" value="1"/>
</dbReference>
<dbReference type="AlphaFoldDB" id="K6XLV0"/>
<evidence type="ECO:0000256" key="1">
    <source>
        <dbReference type="ARBA" id="ARBA00004496"/>
    </source>
</evidence>
<evidence type="ECO:0000256" key="9">
    <source>
        <dbReference type="PROSITE-ProRule" id="PRU01248"/>
    </source>
</evidence>
<dbReference type="GO" id="GO:0015074">
    <property type="term" value="P:DNA integration"/>
    <property type="evidence" value="ECO:0007669"/>
    <property type="project" value="UniProtKB-KW"/>
</dbReference>
<keyword evidence="4" id="KW-0229">DNA integration</keyword>
<dbReference type="Pfam" id="PF00589">
    <property type="entry name" value="Phage_integrase"/>
    <property type="match status" value="1"/>
</dbReference>
<evidence type="ECO:0000313" key="13">
    <source>
        <dbReference type="Proteomes" id="UP000006334"/>
    </source>
</evidence>
<dbReference type="PROSITE" id="PS51900">
    <property type="entry name" value="CB"/>
    <property type="match status" value="1"/>
</dbReference>